<dbReference type="Pfam" id="PF13632">
    <property type="entry name" value="Glyco_trans_2_3"/>
    <property type="match status" value="1"/>
</dbReference>
<feature type="transmembrane region" description="Helical" evidence="1">
    <location>
        <begin position="6"/>
        <end position="31"/>
    </location>
</feature>
<reference evidence="3 4" key="1">
    <citation type="journal article" date="2021" name="bioRxiv">
        <title>Unique metabolic strategies in Hadean analogues reveal hints for primordial physiology.</title>
        <authorList>
            <person name="Nobu M.K."/>
            <person name="Nakai R."/>
            <person name="Tamazawa S."/>
            <person name="Mori H."/>
            <person name="Toyoda A."/>
            <person name="Ijiri A."/>
            <person name="Suzuki S."/>
            <person name="Kurokawa K."/>
            <person name="Kamagata Y."/>
            <person name="Tamaki H."/>
        </authorList>
    </citation>
    <scope>NUCLEOTIDE SEQUENCE [LARGE SCALE GENOMIC DNA]</scope>
    <source>
        <strain evidence="3">BS525</strain>
    </source>
</reference>
<dbReference type="PANTHER" id="PTHR16779:SF1">
    <property type="entry name" value="BETA-1,4-MANNOSYLTRANSFERASE EGH"/>
    <property type="match status" value="1"/>
</dbReference>
<dbReference type="SUPFAM" id="SSF53448">
    <property type="entry name" value="Nucleotide-diphospho-sugar transferases"/>
    <property type="match status" value="1"/>
</dbReference>
<dbReference type="GO" id="GO:0019187">
    <property type="term" value="F:beta-1,4-mannosyltransferase activity"/>
    <property type="evidence" value="ECO:0007669"/>
    <property type="project" value="InterPro"/>
</dbReference>
<dbReference type="InterPro" id="IPR001173">
    <property type="entry name" value="Glyco_trans_2-like"/>
</dbReference>
<comment type="caution">
    <text evidence="3">The sequence shown here is derived from an EMBL/GenBank/DDBJ whole genome shotgun (WGS) entry which is preliminary data.</text>
</comment>
<dbReference type="PANTHER" id="PTHR16779">
    <property type="entry name" value="BETA-1,4-MANNOSYLTRANSFERASE EGH"/>
    <property type="match status" value="1"/>
</dbReference>
<dbReference type="Gene3D" id="3.90.550.10">
    <property type="entry name" value="Spore Coat Polysaccharide Biosynthesis Protein SpsA, Chain A"/>
    <property type="match status" value="1"/>
</dbReference>
<keyword evidence="1" id="KW-1133">Transmembrane helix</keyword>
<keyword evidence="1" id="KW-0812">Transmembrane</keyword>
<accession>A0A9E2BKF7</accession>
<gene>
    <name evidence="3" type="ORF">DDT42_02067</name>
</gene>
<evidence type="ECO:0000313" key="3">
    <source>
        <dbReference type="EMBL" id="MBT9146185.1"/>
    </source>
</evidence>
<evidence type="ECO:0000313" key="4">
    <source>
        <dbReference type="Proteomes" id="UP000811545"/>
    </source>
</evidence>
<name>A0A9E2BKF7_PSYF1</name>
<evidence type="ECO:0000256" key="1">
    <source>
        <dbReference type="SAM" id="Phobius"/>
    </source>
</evidence>
<dbReference type="InterPro" id="IPR029044">
    <property type="entry name" value="Nucleotide-diphossugar_trans"/>
</dbReference>
<feature type="domain" description="Glycosyltransferase 2-like" evidence="2">
    <location>
        <begin position="126"/>
        <end position="269"/>
    </location>
</feature>
<dbReference type="GO" id="GO:0005737">
    <property type="term" value="C:cytoplasm"/>
    <property type="evidence" value="ECO:0007669"/>
    <property type="project" value="TreeGrafter"/>
</dbReference>
<protein>
    <recommendedName>
        <fullName evidence="2">Glycosyltransferase 2-like domain-containing protein</fullName>
    </recommendedName>
</protein>
<dbReference type="InterPro" id="IPR027389">
    <property type="entry name" value="B_mannosylTrfase_Bre-3/Egh"/>
</dbReference>
<dbReference type="EMBL" id="QLTW01000365">
    <property type="protein sequence ID" value="MBT9146185.1"/>
    <property type="molecule type" value="Genomic_DNA"/>
</dbReference>
<dbReference type="Proteomes" id="UP000811545">
    <property type="component" value="Unassembled WGS sequence"/>
</dbReference>
<evidence type="ECO:0000259" key="2">
    <source>
        <dbReference type="Pfam" id="PF13632"/>
    </source>
</evidence>
<proteinExistence type="predicted"/>
<organism evidence="3 4">
    <name type="scientific">Psychracetigena formicireducens</name>
    <dbReference type="NCBI Taxonomy" id="2986056"/>
    <lineage>
        <taxon>Bacteria</taxon>
        <taxon>Bacillati</taxon>
        <taxon>Candidatus Lithacetigenota</taxon>
        <taxon>Candidatus Psychracetigena</taxon>
    </lineage>
</organism>
<dbReference type="AlphaFoldDB" id="A0A9E2BKF7"/>
<keyword evidence="1" id="KW-0472">Membrane</keyword>
<sequence length="274" mass="31961">MNAIELLQYVAFFCWTCFSIFVVLGVVGQIYRPKRDKKKAENVECVLVSIANCKVEISLFECIAHTKKALDNHLWVLVDEGSELIPKLKENSLVIVPISYRRDLVGKGRAINYFIEKETQPDKWYTFIDDDNLILDDNFLYEVPYYEKKGYVAMNPLLVPRKGKSTLTYIMDSIRYFDDLMIFRFFTGFLKRPLIGLHGEFLTIKGEVLKEIGYGNHSLTEDFRFASELVRRGYKTWQSDSKVSIKSPNSLSDLNKQRGRWFKGILKDWIYCPL</sequence>